<evidence type="ECO:0000256" key="3">
    <source>
        <dbReference type="ARBA" id="ARBA00023237"/>
    </source>
</evidence>
<name>A0A8G1EA29_9RHOB</name>
<evidence type="ECO:0000313" key="9">
    <source>
        <dbReference type="Proteomes" id="UP000826300"/>
    </source>
</evidence>
<feature type="domain" description="OmpA-like" evidence="7">
    <location>
        <begin position="488"/>
        <end position="605"/>
    </location>
</feature>
<comment type="subcellular location">
    <subcellularLocation>
        <location evidence="1">Cell outer membrane</location>
    </subcellularLocation>
</comment>
<dbReference type="InterPro" id="IPR006664">
    <property type="entry name" value="OMP_bac"/>
</dbReference>
<evidence type="ECO:0000313" key="8">
    <source>
        <dbReference type="EMBL" id="QYZ68200.1"/>
    </source>
</evidence>
<evidence type="ECO:0000256" key="6">
    <source>
        <dbReference type="SAM" id="SignalP"/>
    </source>
</evidence>
<dbReference type="Pfam" id="PF00691">
    <property type="entry name" value="OmpA"/>
    <property type="match status" value="1"/>
</dbReference>
<dbReference type="Gene3D" id="3.40.1520.20">
    <property type="match status" value="2"/>
</dbReference>
<evidence type="ECO:0000256" key="1">
    <source>
        <dbReference type="ARBA" id="ARBA00004442"/>
    </source>
</evidence>
<dbReference type="PANTHER" id="PTHR30329:SF21">
    <property type="entry name" value="LIPOPROTEIN YIAD-RELATED"/>
    <property type="match status" value="1"/>
</dbReference>
<organism evidence="8 9">
    <name type="scientific">Neotabrizicola shimadae</name>
    <dbReference type="NCBI Taxonomy" id="2807096"/>
    <lineage>
        <taxon>Bacteria</taxon>
        <taxon>Pseudomonadati</taxon>
        <taxon>Pseudomonadota</taxon>
        <taxon>Alphaproteobacteria</taxon>
        <taxon>Rhodobacterales</taxon>
        <taxon>Paracoccaceae</taxon>
        <taxon>Neotabrizicola</taxon>
    </lineage>
</organism>
<keyword evidence="9" id="KW-1185">Reference proteome</keyword>
<keyword evidence="6" id="KW-0732">Signal</keyword>
<dbReference type="PANTHER" id="PTHR30329">
    <property type="entry name" value="STATOR ELEMENT OF FLAGELLAR MOTOR COMPLEX"/>
    <property type="match status" value="1"/>
</dbReference>
<dbReference type="EMBL" id="CP069370">
    <property type="protein sequence ID" value="QYZ68200.1"/>
    <property type="molecule type" value="Genomic_DNA"/>
</dbReference>
<dbReference type="AlphaFoldDB" id="A0A8G1EA29"/>
<dbReference type="SUPFAM" id="SSF103088">
    <property type="entry name" value="OmpA-like"/>
    <property type="match status" value="1"/>
</dbReference>
<evidence type="ECO:0000256" key="2">
    <source>
        <dbReference type="ARBA" id="ARBA00023136"/>
    </source>
</evidence>
<feature type="region of interest" description="Disordered" evidence="5">
    <location>
        <begin position="610"/>
        <end position="651"/>
    </location>
</feature>
<reference evidence="8" key="1">
    <citation type="submission" date="2021-02" db="EMBL/GenBank/DDBJ databases">
        <title>Rhodobacter shimadae sp. nov., an aerobic anoxygenic phototrophic bacterium isolated from a hot spring.</title>
        <authorList>
            <person name="Muramatsu S."/>
            <person name="Haruta S."/>
            <person name="Hirose S."/>
            <person name="Hanada S."/>
        </authorList>
    </citation>
    <scope>NUCLEOTIDE SEQUENCE</scope>
    <source>
        <strain evidence="8">N10</strain>
    </source>
</reference>
<dbReference type="InterPro" id="IPR050330">
    <property type="entry name" value="Bact_OuterMem_StrucFunc"/>
</dbReference>
<evidence type="ECO:0000256" key="4">
    <source>
        <dbReference type="PROSITE-ProRule" id="PRU00473"/>
    </source>
</evidence>
<feature type="chain" id="PRO_5034262333" evidence="6">
    <location>
        <begin position="25"/>
        <end position="651"/>
    </location>
</feature>
<dbReference type="Proteomes" id="UP000826300">
    <property type="component" value="Chromosome"/>
</dbReference>
<feature type="signal peptide" evidence="6">
    <location>
        <begin position="1"/>
        <end position="24"/>
    </location>
</feature>
<dbReference type="PRINTS" id="PR01021">
    <property type="entry name" value="OMPADOMAIN"/>
</dbReference>
<sequence>MPRLTPFLASLAAFSAAALVAAGAATVAATSIEDRTRSSIEARLAEAGVSWVTVETDGLQVRLSGTAPDEAARFRAVNLAGAEIEPSRIRDDLEVAAAKAIEAPTFSVEILRNDSEIQLIGLIPAATDREALAANVTAIAGTGMVTDMLETADFPEPEGWDAALDFALAALKDLPRSKISVAPQHVEVTAIADSEAQKTALETRIGGAVPEGLTTEVAISAPRPVLTPFTLRFVIDGAGARFDACSADTDEARARILAAAAAAGMTGPGTCDIGLGTPSTKWAAAAEAGIAALARLGQGALTFSDADVTLVAAEGTDQALYDRVIGELEAALPDAFSLKAELPKAEAAVPAGPAEVTATLAAETHKLEIRGRLNDELLRGAVNSYARAEFGIGNVYLATRIDPDLPKGWPVRVLAGLKALAQLDHGTLMVRPDTVIVTGVSGSQMAKARIAQILSSSLGQGQTFTVNVTYDEELDPLAALPTPEECAQDIHAALERQKITFEPGSAEIAGAAAPLMDELAKIMKDCPGVRMEVAGHTDAQGSESGNLALSQARAEAVVVALQGRQVNVSGLKAVGYGESRPIADNMAEEGREANRRIEFTLILDAPATATASAGGAGAEGVDGPDFSGDMSPSVAPTEKTRRPKSRPGDFQ</sequence>
<dbReference type="CDD" id="cd07185">
    <property type="entry name" value="OmpA_C-like"/>
    <property type="match status" value="1"/>
</dbReference>
<protein>
    <submittedName>
        <fullName evidence="8">OmpA family protein</fullName>
    </submittedName>
</protein>
<dbReference type="RefSeq" id="WP_220660423.1">
    <property type="nucleotide sequence ID" value="NZ_CP069370.1"/>
</dbReference>
<dbReference type="KEGG" id="nsm:JO391_10370"/>
<evidence type="ECO:0000256" key="5">
    <source>
        <dbReference type="SAM" id="MobiDB-lite"/>
    </source>
</evidence>
<keyword evidence="2 4" id="KW-0472">Membrane</keyword>
<dbReference type="Gene3D" id="3.30.1330.60">
    <property type="entry name" value="OmpA-like domain"/>
    <property type="match status" value="1"/>
</dbReference>
<dbReference type="InterPro" id="IPR006665">
    <property type="entry name" value="OmpA-like"/>
</dbReference>
<keyword evidence="3" id="KW-0998">Cell outer membrane</keyword>
<dbReference type="GO" id="GO:0009279">
    <property type="term" value="C:cell outer membrane"/>
    <property type="evidence" value="ECO:0007669"/>
    <property type="project" value="UniProtKB-SubCell"/>
</dbReference>
<dbReference type="InterPro" id="IPR036737">
    <property type="entry name" value="OmpA-like_sf"/>
</dbReference>
<accession>A0A8G1EA29</accession>
<dbReference type="PROSITE" id="PS51123">
    <property type="entry name" value="OMPA_2"/>
    <property type="match status" value="1"/>
</dbReference>
<proteinExistence type="predicted"/>
<evidence type="ECO:0000259" key="7">
    <source>
        <dbReference type="PROSITE" id="PS51123"/>
    </source>
</evidence>
<gene>
    <name evidence="8" type="ORF">JO391_10370</name>
</gene>